<feature type="region of interest" description="Disordered" evidence="3">
    <location>
        <begin position="29"/>
        <end position="75"/>
    </location>
</feature>
<evidence type="ECO:0000259" key="5">
    <source>
        <dbReference type="Pfam" id="PF02872"/>
    </source>
</evidence>
<feature type="domain" description="5'-Nucleotidase C-terminal" evidence="5">
    <location>
        <begin position="359"/>
        <end position="517"/>
    </location>
</feature>
<dbReference type="GO" id="GO:0009166">
    <property type="term" value="P:nucleotide catabolic process"/>
    <property type="evidence" value="ECO:0007669"/>
    <property type="project" value="InterPro"/>
</dbReference>
<dbReference type="GO" id="GO:0046872">
    <property type="term" value="F:metal ion binding"/>
    <property type="evidence" value="ECO:0007669"/>
    <property type="project" value="InterPro"/>
</dbReference>
<evidence type="ECO:0000256" key="2">
    <source>
        <dbReference type="RuleBase" id="RU362119"/>
    </source>
</evidence>
<sequence length="517" mass="54036">MKTSKKLLSLLLVLAMVFALGCTAYASGAPADDADTSTPTEETGDAAETPAEGEEAEEETPAEEEAPAEETPAETASKIVIIHTNDIHGTIENYAKVAALKAEYEAEGAAVLLVDDGDFIQGSIYVSESQGAAAIELMNLAGYDVATLGNHEFDYSWQNLANIAKNAEFPIISNVTRNGKAMFDASWTVEVGGAKIGFFGLETPETATKAHPAKIVGVGFMAGDELYGYAQDQVDALVADGCDYVICLGHLGISDESTGNRSVDVLAKVTGIDVFIDGHSENTNAEIASVAAGNKVGDTLLVSAGSKGSHIGVITIEDGVISFSDLVAADYIGADSAVAARANEIKAEIDAEYGEVFAKTEVDLNGERAPGNRTEETNMGDLIADAMLWYALEQGDMGVDEANVVAVTNGGGIRAAIAAGDITKADVNTVLPFGNTVAYVTVTGEVLLEALEASTYCTPESVGAFPQVSGIEFTVDTNKAYDQGDLYPDSTYYGPASIQRVTINSINGEEFDPEATY</sequence>
<dbReference type="InterPro" id="IPR004843">
    <property type="entry name" value="Calcineurin-like_PHP"/>
</dbReference>
<feature type="compositionally biased region" description="Low complexity" evidence="3">
    <location>
        <begin position="38"/>
        <end position="50"/>
    </location>
</feature>
<feature type="chain" id="PRO_5039743894" evidence="2">
    <location>
        <begin position="27"/>
        <end position="517"/>
    </location>
</feature>
<dbReference type="Pfam" id="PF00149">
    <property type="entry name" value="Metallophos"/>
    <property type="match status" value="1"/>
</dbReference>
<name>A0A9D0ZE22_9FIRM</name>
<evidence type="ECO:0000256" key="1">
    <source>
        <dbReference type="ARBA" id="ARBA00022729"/>
    </source>
</evidence>
<feature type="signal peptide" evidence="2">
    <location>
        <begin position="1"/>
        <end position="26"/>
    </location>
</feature>
<reference evidence="6" key="2">
    <citation type="journal article" date="2021" name="PeerJ">
        <title>Extensive microbial diversity within the chicken gut microbiome revealed by metagenomics and culture.</title>
        <authorList>
            <person name="Gilroy R."/>
            <person name="Ravi A."/>
            <person name="Getino M."/>
            <person name="Pursley I."/>
            <person name="Horton D.L."/>
            <person name="Alikhan N.F."/>
            <person name="Baker D."/>
            <person name="Gharbi K."/>
            <person name="Hall N."/>
            <person name="Watson M."/>
            <person name="Adriaenssens E.M."/>
            <person name="Foster-Nyarko E."/>
            <person name="Jarju S."/>
            <person name="Secka A."/>
            <person name="Antonio M."/>
            <person name="Oren A."/>
            <person name="Chaudhuri R.R."/>
            <person name="La Ragione R."/>
            <person name="Hildebrand F."/>
            <person name="Pallen M.J."/>
        </authorList>
    </citation>
    <scope>NUCLEOTIDE SEQUENCE</scope>
    <source>
        <strain evidence="6">ChiBcolR7-354</strain>
    </source>
</reference>
<dbReference type="InterPro" id="IPR036907">
    <property type="entry name" value="5'-Nucleotdase_C_sf"/>
</dbReference>
<dbReference type="GO" id="GO:0000166">
    <property type="term" value="F:nucleotide binding"/>
    <property type="evidence" value="ECO:0007669"/>
    <property type="project" value="UniProtKB-KW"/>
</dbReference>
<dbReference type="InterPro" id="IPR008334">
    <property type="entry name" value="5'-Nucleotdase_C"/>
</dbReference>
<reference evidence="6" key="1">
    <citation type="submission" date="2020-10" db="EMBL/GenBank/DDBJ databases">
        <authorList>
            <person name="Gilroy R."/>
        </authorList>
    </citation>
    <scope>NUCLEOTIDE SEQUENCE</scope>
    <source>
        <strain evidence="6">ChiBcolR7-354</strain>
    </source>
</reference>
<dbReference type="InterPro" id="IPR006179">
    <property type="entry name" value="5_nucleotidase/apyrase"/>
</dbReference>
<dbReference type="Gene3D" id="3.60.21.10">
    <property type="match status" value="1"/>
</dbReference>
<evidence type="ECO:0000313" key="6">
    <source>
        <dbReference type="EMBL" id="HIQ78912.1"/>
    </source>
</evidence>
<comment type="similarity">
    <text evidence="2">Belongs to the 5'-nucleotidase family.</text>
</comment>
<feature type="compositionally biased region" description="Acidic residues" evidence="3">
    <location>
        <begin position="51"/>
        <end position="72"/>
    </location>
</feature>
<evidence type="ECO:0000313" key="7">
    <source>
        <dbReference type="Proteomes" id="UP000824262"/>
    </source>
</evidence>
<dbReference type="InterPro" id="IPR029052">
    <property type="entry name" value="Metallo-depent_PP-like"/>
</dbReference>
<proteinExistence type="inferred from homology"/>
<dbReference type="AlphaFoldDB" id="A0A9D0ZE22"/>
<dbReference type="PANTHER" id="PTHR11575:SF24">
    <property type="entry name" value="5'-NUCLEOTIDASE"/>
    <property type="match status" value="1"/>
</dbReference>
<accession>A0A9D0ZE22</accession>
<evidence type="ECO:0000259" key="4">
    <source>
        <dbReference type="Pfam" id="PF00149"/>
    </source>
</evidence>
<dbReference type="CDD" id="cd00845">
    <property type="entry name" value="MPP_UshA_N_like"/>
    <property type="match status" value="1"/>
</dbReference>
<dbReference type="SUPFAM" id="SSF55816">
    <property type="entry name" value="5'-nucleotidase (syn. UDP-sugar hydrolase), C-terminal domain"/>
    <property type="match status" value="1"/>
</dbReference>
<dbReference type="SUPFAM" id="SSF56300">
    <property type="entry name" value="Metallo-dependent phosphatases"/>
    <property type="match status" value="1"/>
</dbReference>
<feature type="domain" description="Calcineurin-like phosphoesterase" evidence="4">
    <location>
        <begin position="80"/>
        <end position="280"/>
    </location>
</feature>
<dbReference type="PROSITE" id="PS00786">
    <property type="entry name" value="5_NUCLEOTIDASE_2"/>
    <property type="match status" value="1"/>
</dbReference>
<dbReference type="EMBL" id="DVGA01000065">
    <property type="protein sequence ID" value="HIQ78912.1"/>
    <property type="molecule type" value="Genomic_DNA"/>
</dbReference>
<keyword evidence="1 2" id="KW-0732">Signal</keyword>
<dbReference type="PROSITE" id="PS00785">
    <property type="entry name" value="5_NUCLEOTIDASE_1"/>
    <property type="match status" value="1"/>
</dbReference>
<feature type="non-terminal residue" evidence="6">
    <location>
        <position position="517"/>
    </location>
</feature>
<dbReference type="GO" id="GO:0016788">
    <property type="term" value="F:hydrolase activity, acting on ester bonds"/>
    <property type="evidence" value="ECO:0007669"/>
    <property type="project" value="InterPro"/>
</dbReference>
<dbReference type="PRINTS" id="PR01607">
    <property type="entry name" value="APYRASEFAMLY"/>
</dbReference>
<dbReference type="PANTHER" id="PTHR11575">
    <property type="entry name" value="5'-NUCLEOTIDASE-RELATED"/>
    <property type="match status" value="1"/>
</dbReference>
<gene>
    <name evidence="6" type="ORF">IAB77_06595</name>
</gene>
<dbReference type="Pfam" id="PF02872">
    <property type="entry name" value="5_nucleotid_C"/>
    <property type="match status" value="1"/>
</dbReference>
<dbReference type="Gene3D" id="3.90.780.10">
    <property type="entry name" value="5'-Nucleotidase, C-terminal domain"/>
    <property type="match status" value="1"/>
</dbReference>
<organism evidence="6 7">
    <name type="scientific">Candidatus Scatomorpha intestinavium</name>
    <dbReference type="NCBI Taxonomy" id="2840922"/>
    <lineage>
        <taxon>Bacteria</taxon>
        <taxon>Bacillati</taxon>
        <taxon>Bacillota</taxon>
        <taxon>Clostridia</taxon>
        <taxon>Eubacteriales</taxon>
        <taxon>Candidatus Scatomorpha</taxon>
    </lineage>
</organism>
<keyword evidence="2" id="KW-0547">Nucleotide-binding</keyword>
<protein>
    <submittedName>
        <fullName evidence="6">Bifunctional metallophosphatase/5'-nucleotidase</fullName>
    </submittedName>
</protein>
<dbReference type="PROSITE" id="PS51257">
    <property type="entry name" value="PROKAR_LIPOPROTEIN"/>
    <property type="match status" value="1"/>
</dbReference>
<comment type="caution">
    <text evidence="6">The sequence shown here is derived from an EMBL/GenBank/DDBJ whole genome shotgun (WGS) entry which is preliminary data.</text>
</comment>
<keyword evidence="2" id="KW-0378">Hydrolase</keyword>
<dbReference type="Proteomes" id="UP000824262">
    <property type="component" value="Unassembled WGS sequence"/>
</dbReference>
<evidence type="ECO:0000256" key="3">
    <source>
        <dbReference type="SAM" id="MobiDB-lite"/>
    </source>
</evidence>
<dbReference type="InterPro" id="IPR006146">
    <property type="entry name" value="5'-Nucleotdase_CS"/>
</dbReference>